<feature type="transmembrane region" description="Helical" evidence="7">
    <location>
        <begin position="220"/>
        <end position="238"/>
    </location>
</feature>
<dbReference type="Proteomes" id="UP000184079">
    <property type="component" value="Unassembled WGS sequence"/>
</dbReference>
<feature type="transmembrane region" description="Helical" evidence="7">
    <location>
        <begin position="309"/>
        <end position="328"/>
    </location>
</feature>
<evidence type="ECO:0000256" key="7">
    <source>
        <dbReference type="SAM" id="Phobius"/>
    </source>
</evidence>
<keyword evidence="3" id="KW-1003">Cell membrane</keyword>
<evidence type="ECO:0000256" key="5">
    <source>
        <dbReference type="ARBA" id="ARBA00022989"/>
    </source>
</evidence>
<dbReference type="InterPro" id="IPR036259">
    <property type="entry name" value="MFS_trans_sf"/>
</dbReference>
<evidence type="ECO:0000256" key="1">
    <source>
        <dbReference type="ARBA" id="ARBA00004651"/>
    </source>
</evidence>
<evidence type="ECO:0000259" key="8">
    <source>
        <dbReference type="PROSITE" id="PS50850"/>
    </source>
</evidence>
<dbReference type="OrthoDB" id="2156306at2"/>
<dbReference type="PRINTS" id="PR01988">
    <property type="entry name" value="EXPORTERBACE"/>
</dbReference>
<dbReference type="PANTHER" id="PTHR23513">
    <property type="entry name" value="INTEGRAL MEMBRANE EFFLUX PROTEIN-RELATED"/>
    <property type="match status" value="1"/>
</dbReference>
<protein>
    <submittedName>
        <fullName evidence="9">Major Facilitator Superfamily protein</fullName>
    </submittedName>
</protein>
<evidence type="ECO:0000313" key="10">
    <source>
        <dbReference type="Proteomes" id="UP000184079"/>
    </source>
</evidence>
<feature type="domain" description="Major facilitator superfamily (MFS) profile" evidence="8">
    <location>
        <begin position="7"/>
        <end position="399"/>
    </location>
</feature>
<evidence type="ECO:0000256" key="4">
    <source>
        <dbReference type="ARBA" id="ARBA00022692"/>
    </source>
</evidence>
<feature type="transmembrane region" description="Helical" evidence="7">
    <location>
        <begin position="258"/>
        <end position="278"/>
    </location>
</feature>
<keyword evidence="2" id="KW-0813">Transport</keyword>
<keyword evidence="4 7" id="KW-0812">Transmembrane</keyword>
<dbReference type="CDD" id="cd06173">
    <property type="entry name" value="MFS_MefA_like"/>
    <property type="match status" value="1"/>
</dbReference>
<dbReference type="AlphaFoldDB" id="A0A1M5TX41"/>
<dbReference type="InterPro" id="IPR020846">
    <property type="entry name" value="MFS_dom"/>
</dbReference>
<name>A0A1M5TX41_9BACI</name>
<sequence length="408" mass="45411">MNLKKEITRWKYACILLFGIGISNIGEWVYFIALNLIVLDMTDSPLAVSVLYIIKPLATLFTSFWAGSFIDRLNKRSLMIFLDIIRALFIVLLPLLSSVSSIYLFVFIINMASAMFSPVSIIYITKLIPEEERKRFNALYSLVTSGAFFIGPAVAGLLFYIGTPTLAIYINAVALFSSGLITYFMPNLENNYGTMQEKISFKILRKDWNVVMDFSREHKYTMWIYVLFSCVMVVMASAVDSLEAAFAKEVLLLSNSEYGILVSIAGAGIVLGACINTLFIKKIAVSLLIGLGSVLVSFGYVIYAISTTFLFAGIGFFILAFFISYANAGFLTFYQNNIPTDVMGRVGSIYRLFEAMLIIFTTTIIGTLAQMISIRIAVIAGVFVMLLLAFTLLIASRLPSKKRCFNVL</sequence>
<dbReference type="PANTHER" id="PTHR23513:SF6">
    <property type="entry name" value="MAJOR FACILITATOR SUPERFAMILY ASSOCIATED DOMAIN-CONTAINING PROTEIN"/>
    <property type="match status" value="1"/>
</dbReference>
<accession>A0A1M5TX41</accession>
<feature type="transmembrane region" description="Helical" evidence="7">
    <location>
        <begin position="102"/>
        <end position="124"/>
    </location>
</feature>
<dbReference type="RefSeq" id="WP_073008967.1">
    <property type="nucleotide sequence ID" value="NZ_FQXD01000008.1"/>
</dbReference>
<gene>
    <name evidence="9" type="ORF">SAMN05421807_108173</name>
</gene>
<dbReference type="PROSITE" id="PS50850">
    <property type="entry name" value="MFS"/>
    <property type="match status" value="1"/>
</dbReference>
<evidence type="ECO:0000256" key="2">
    <source>
        <dbReference type="ARBA" id="ARBA00022448"/>
    </source>
</evidence>
<feature type="transmembrane region" description="Helical" evidence="7">
    <location>
        <begin position="136"/>
        <end position="160"/>
    </location>
</feature>
<dbReference type="Pfam" id="PF07690">
    <property type="entry name" value="MFS_1"/>
    <property type="match status" value="1"/>
</dbReference>
<feature type="transmembrane region" description="Helical" evidence="7">
    <location>
        <begin position="349"/>
        <end position="368"/>
    </location>
</feature>
<evidence type="ECO:0000313" key="9">
    <source>
        <dbReference type="EMBL" id="SHH55221.1"/>
    </source>
</evidence>
<feature type="transmembrane region" description="Helical" evidence="7">
    <location>
        <begin position="46"/>
        <end position="66"/>
    </location>
</feature>
<dbReference type="Gene3D" id="1.20.1250.20">
    <property type="entry name" value="MFS general substrate transporter like domains"/>
    <property type="match status" value="1"/>
</dbReference>
<keyword evidence="6 7" id="KW-0472">Membrane</keyword>
<comment type="subcellular location">
    <subcellularLocation>
        <location evidence="1">Cell membrane</location>
        <topology evidence="1">Multi-pass membrane protein</topology>
    </subcellularLocation>
</comment>
<dbReference type="SUPFAM" id="SSF103473">
    <property type="entry name" value="MFS general substrate transporter"/>
    <property type="match status" value="1"/>
</dbReference>
<evidence type="ECO:0000256" key="6">
    <source>
        <dbReference type="ARBA" id="ARBA00023136"/>
    </source>
</evidence>
<dbReference type="GO" id="GO:0005886">
    <property type="term" value="C:plasma membrane"/>
    <property type="evidence" value="ECO:0007669"/>
    <property type="project" value="UniProtKB-SubCell"/>
</dbReference>
<keyword evidence="5 7" id="KW-1133">Transmembrane helix</keyword>
<dbReference type="InterPro" id="IPR022324">
    <property type="entry name" value="Bacilysin_exporter_BacE_put"/>
</dbReference>
<dbReference type="EMBL" id="FQXD01000008">
    <property type="protein sequence ID" value="SHH55221.1"/>
    <property type="molecule type" value="Genomic_DNA"/>
</dbReference>
<feature type="transmembrane region" description="Helical" evidence="7">
    <location>
        <begin position="285"/>
        <end position="303"/>
    </location>
</feature>
<evidence type="ECO:0000256" key="3">
    <source>
        <dbReference type="ARBA" id="ARBA00022475"/>
    </source>
</evidence>
<feature type="transmembrane region" description="Helical" evidence="7">
    <location>
        <begin position="374"/>
        <end position="395"/>
    </location>
</feature>
<dbReference type="GO" id="GO:0022857">
    <property type="term" value="F:transmembrane transporter activity"/>
    <property type="evidence" value="ECO:0007669"/>
    <property type="project" value="InterPro"/>
</dbReference>
<organism evidence="9 10">
    <name type="scientific">Virgibacillus chiguensis</name>
    <dbReference type="NCBI Taxonomy" id="411959"/>
    <lineage>
        <taxon>Bacteria</taxon>
        <taxon>Bacillati</taxon>
        <taxon>Bacillota</taxon>
        <taxon>Bacilli</taxon>
        <taxon>Bacillales</taxon>
        <taxon>Bacillaceae</taxon>
        <taxon>Virgibacillus</taxon>
    </lineage>
</organism>
<keyword evidence="10" id="KW-1185">Reference proteome</keyword>
<dbReference type="InterPro" id="IPR011701">
    <property type="entry name" value="MFS"/>
</dbReference>
<feature type="transmembrane region" description="Helical" evidence="7">
    <location>
        <begin position="166"/>
        <end position="185"/>
    </location>
</feature>
<feature type="transmembrane region" description="Helical" evidence="7">
    <location>
        <begin position="78"/>
        <end position="96"/>
    </location>
</feature>
<reference evidence="10" key="1">
    <citation type="submission" date="2016-11" db="EMBL/GenBank/DDBJ databases">
        <authorList>
            <person name="Varghese N."/>
            <person name="Submissions S."/>
        </authorList>
    </citation>
    <scope>NUCLEOTIDE SEQUENCE [LARGE SCALE GENOMIC DNA]</scope>
    <source>
        <strain evidence="10">CGMCC 1.6496</strain>
    </source>
</reference>
<feature type="transmembrane region" description="Helical" evidence="7">
    <location>
        <begin position="12"/>
        <end position="34"/>
    </location>
</feature>
<proteinExistence type="predicted"/>